<keyword evidence="2" id="KW-0238">DNA-binding</keyword>
<comment type="caution">
    <text evidence="5">The sequence shown here is derived from an EMBL/GenBank/DDBJ whole genome shotgun (WGS) entry which is preliminary data.</text>
</comment>
<reference evidence="5 6" key="1">
    <citation type="submission" date="2018-03" db="EMBL/GenBank/DDBJ databases">
        <title>Genomic Encyclopedia of Type Strains, Phase III (KMG-III): the genomes of soil and plant-associated and newly described type strains.</title>
        <authorList>
            <person name="Whitman W."/>
        </authorList>
    </citation>
    <scope>NUCLEOTIDE SEQUENCE [LARGE SCALE GENOMIC DNA]</scope>
    <source>
        <strain evidence="5 6">CGMCC 1.12484</strain>
    </source>
</reference>
<dbReference type="SUPFAM" id="SSF47413">
    <property type="entry name" value="lambda repressor-like DNA-binding domains"/>
    <property type="match status" value="1"/>
</dbReference>
<evidence type="ECO:0000256" key="2">
    <source>
        <dbReference type="ARBA" id="ARBA00023125"/>
    </source>
</evidence>
<dbReference type="CDD" id="cd01392">
    <property type="entry name" value="HTH_LacI"/>
    <property type="match status" value="1"/>
</dbReference>
<dbReference type="RefSeq" id="WP_106214655.1">
    <property type="nucleotide sequence ID" value="NZ_PVTL01000010.1"/>
</dbReference>
<name>A0A2T0V5G1_9MICO</name>
<dbReference type="SMART" id="SM00354">
    <property type="entry name" value="HTH_LACI"/>
    <property type="match status" value="1"/>
</dbReference>
<protein>
    <submittedName>
        <fullName evidence="5">LacI family transcriptional regulator</fullName>
    </submittedName>
</protein>
<evidence type="ECO:0000313" key="5">
    <source>
        <dbReference type="EMBL" id="PRY65422.1"/>
    </source>
</evidence>
<keyword evidence="6" id="KW-1185">Reference proteome</keyword>
<keyword evidence="3" id="KW-0804">Transcription</keyword>
<dbReference type="Proteomes" id="UP000237983">
    <property type="component" value="Unassembled WGS sequence"/>
</dbReference>
<evidence type="ECO:0000259" key="4">
    <source>
        <dbReference type="PROSITE" id="PS50932"/>
    </source>
</evidence>
<dbReference type="GO" id="GO:0003700">
    <property type="term" value="F:DNA-binding transcription factor activity"/>
    <property type="evidence" value="ECO:0007669"/>
    <property type="project" value="TreeGrafter"/>
</dbReference>
<dbReference type="SUPFAM" id="SSF53822">
    <property type="entry name" value="Periplasmic binding protein-like I"/>
    <property type="match status" value="1"/>
</dbReference>
<dbReference type="InterPro" id="IPR028082">
    <property type="entry name" value="Peripla_BP_I"/>
</dbReference>
<evidence type="ECO:0000313" key="6">
    <source>
        <dbReference type="Proteomes" id="UP000237983"/>
    </source>
</evidence>
<dbReference type="GO" id="GO:0000976">
    <property type="term" value="F:transcription cis-regulatory region binding"/>
    <property type="evidence" value="ECO:0007669"/>
    <property type="project" value="TreeGrafter"/>
</dbReference>
<feature type="domain" description="HTH lacI-type" evidence="4">
    <location>
        <begin position="17"/>
        <end position="71"/>
    </location>
</feature>
<organism evidence="5 6">
    <name type="scientific">Glaciihabitans tibetensis</name>
    <dbReference type="NCBI Taxonomy" id="1266600"/>
    <lineage>
        <taxon>Bacteria</taxon>
        <taxon>Bacillati</taxon>
        <taxon>Actinomycetota</taxon>
        <taxon>Actinomycetes</taxon>
        <taxon>Micrococcales</taxon>
        <taxon>Microbacteriaceae</taxon>
        <taxon>Glaciihabitans</taxon>
    </lineage>
</organism>
<dbReference type="CDD" id="cd06267">
    <property type="entry name" value="PBP1_LacI_sugar_binding-like"/>
    <property type="match status" value="1"/>
</dbReference>
<dbReference type="OrthoDB" id="37081at2"/>
<accession>A0A2T0V5G1</accession>
<dbReference type="AlphaFoldDB" id="A0A2T0V5G1"/>
<dbReference type="EMBL" id="PVTL01000010">
    <property type="protein sequence ID" value="PRY65422.1"/>
    <property type="molecule type" value="Genomic_DNA"/>
</dbReference>
<evidence type="ECO:0000256" key="3">
    <source>
        <dbReference type="ARBA" id="ARBA00023163"/>
    </source>
</evidence>
<gene>
    <name evidence="5" type="ORF">B0I08_11054</name>
</gene>
<dbReference type="Gene3D" id="1.10.260.40">
    <property type="entry name" value="lambda repressor-like DNA-binding domains"/>
    <property type="match status" value="1"/>
</dbReference>
<dbReference type="Pfam" id="PF00356">
    <property type="entry name" value="LacI"/>
    <property type="match status" value="1"/>
</dbReference>
<dbReference type="PANTHER" id="PTHR30146:SF109">
    <property type="entry name" value="HTH-TYPE TRANSCRIPTIONAL REGULATOR GALS"/>
    <property type="match status" value="1"/>
</dbReference>
<dbReference type="InterPro" id="IPR046335">
    <property type="entry name" value="LacI/GalR-like_sensor"/>
</dbReference>
<dbReference type="Pfam" id="PF13377">
    <property type="entry name" value="Peripla_BP_3"/>
    <property type="match status" value="1"/>
</dbReference>
<dbReference type="InterPro" id="IPR000843">
    <property type="entry name" value="HTH_LacI"/>
</dbReference>
<evidence type="ECO:0000256" key="1">
    <source>
        <dbReference type="ARBA" id="ARBA00023015"/>
    </source>
</evidence>
<dbReference type="Gene3D" id="3.40.50.2300">
    <property type="match status" value="2"/>
</dbReference>
<keyword evidence="1" id="KW-0805">Transcription regulation</keyword>
<proteinExistence type="predicted"/>
<dbReference type="InterPro" id="IPR010982">
    <property type="entry name" value="Lambda_DNA-bd_dom_sf"/>
</dbReference>
<dbReference type="PROSITE" id="PS50932">
    <property type="entry name" value="HTH_LACI_2"/>
    <property type="match status" value="1"/>
</dbReference>
<sequence>MTRIDKSAGSSVVRSSPSMTDVAALAGVALGTVSNALNHPQKVAPSTLLRVQSAISELGFVRNNQARSLATGQSNTMGLIVTDIGNSFFVDIARGAESGVAESGMTLLLANSDNSFAKQETYLDLFEQARFAGIMLAPFEASPETVHRLRSHGRPLLLLNVAVPIAEGCSIVVDNEHGGYLAARHLIDTGRRRLAFVGGPDRLEPLLERRLGVERAVEEARGSVSLEEIIVEAVNSPQGRAVGDDIWARGADDRPDGVVAASDLLALGMVQSLSGRMNIPRDIAIVGYDNNSAVRESVIPISTIAQPGREMGLHGARLLSDEVRSRSSRDHSHEQLVLKPTLIVRGSSVVARP</sequence>
<dbReference type="PANTHER" id="PTHR30146">
    <property type="entry name" value="LACI-RELATED TRANSCRIPTIONAL REPRESSOR"/>
    <property type="match status" value="1"/>
</dbReference>